<dbReference type="Pfam" id="PF12070">
    <property type="entry name" value="SCAI"/>
    <property type="match status" value="1"/>
</dbReference>
<organism evidence="1 2">
    <name type="scientific">Bicyclus anynana</name>
    <name type="common">Squinting bush brown butterfly</name>
    <dbReference type="NCBI Taxonomy" id="110368"/>
    <lineage>
        <taxon>Eukaryota</taxon>
        <taxon>Metazoa</taxon>
        <taxon>Ecdysozoa</taxon>
        <taxon>Arthropoda</taxon>
        <taxon>Hexapoda</taxon>
        <taxon>Insecta</taxon>
        <taxon>Pterygota</taxon>
        <taxon>Neoptera</taxon>
        <taxon>Endopterygota</taxon>
        <taxon>Lepidoptera</taxon>
        <taxon>Glossata</taxon>
        <taxon>Ditrysia</taxon>
        <taxon>Papilionoidea</taxon>
        <taxon>Nymphalidae</taxon>
        <taxon>Satyrinae</taxon>
        <taxon>Satyrini</taxon>
        <taxon>Mycalesina</taxon>
        <taxon>Bicyclus</taxon>
    </lineage>
</organism>
<dbReference type="GeneID" id="112042887"/>
<dbReference type="InterPro" id="IPR022709">
    <property type="entry name" value="SCAI"/>
</dbReference>
<reference evidence="2" key="1">
    <citation type="submission" date="2025-08" db="UniProtKB">
        <authorList>
            <consortium name="RefSeq"/>
        </authorList>
    </citation>
    <scope>IDENTIFICATION</scope>
</reference>
<dbReference type="Proteomes" id="UP001652582">
    <property type="component" value="Chromosome Z"/>
</dbReference>
<dbReference type="GO" id="GO:0003714">
    <property type="term" value="F:transcription corepressor activity"/>
    <property type="evidence" value="ECO:0007669"/>
    <property type="project" value="InterPro"/>
</dbReference>
<proteinExistence type="predicted"/>
<dbReference type="AlphaFoldDB" id="A0A6J1MTN7"/>
<evidence type="ECO:0000313" key="1">
    <source>
        <dbReference type="Proteomes" id="UP001652582"/>
    </source>
</evidence>
<evidence type="ECO:0000313" key="2">
    <source>
        <dbReference type="RefSeq" id="XP_023933841.1"/>
    </source>
</evidence>
<dbReference type="GO" id="GO:0006351">
    <property type="term" value="P:DNA-templated transcription"/>
    <property type="evidence" value="ECO:0007669"/>
    <property type="project" value="InterPro"/>
</dbReference>
<dbReference type="PANTHER" id="PTHR21243">
    <property type="entry name" value="PROTEIN SCAI"/>
    <property type="match status" value="1"/>
</dbReference>
<gene>
    <name evidence="2" type="primary">LOC112042887</name>
</gene>
<dbReference type="OrthoDB" id="525027at2759"/>
<dbReference type="KEGG" id="bany:112042887"/>
<sequence length="587" mass="67531">MMTPVTDQERKIIIEFCHLLEKSKQLFNGLRELPPHGHKQWHVHFGRTFDIYSKLWKYQQQHRLLLDTRYGLKRWQIGEIASKIGQLYYHYYLRTSDTAYLVESYSFYSAIRGRHYYHLASKELRCELMVKKLRYYARFIVVAILLQQPVIIDELVAELDKQVVAYGHVYDPTDQVEWFNVLAEVKAFLVAEPGVTVIDPIDRNRVVTIGGRINYLSVPQLERTAQMYLTLQDAIIIGSGTQLVKFSELTIDMFRMVQNLEWEVHVPPRNSSGGSPKDKQRCDITTACEPLKNASRGIIDEDEGRHINPHKFLLFKPSANQVLIYLASSCNDLPPNSALLVYISANGHSFPQNKHVEDYGYDVGGVITTSKSDIYREYNREGKGSVPKSKEAQILYPGDLHPFTRKPLFIIVDSDNSYAFQHIPRIFGQPLIILMSPLSVPSTLVDRKNQGSIFTLFLHNPIAGLCNACDVYTIDITTWQRCVSLRDTFMNEATKLLLRLRIDPIFYAFLGDIHLRLILLRYIFCECALRMHRNFKSRTNLPRSVPSLPEELFMQEVLVAKVLNMTQLIGIETCFFDPLAAGPSTMD</sequence>
<protein>
    <submittedName>
        <fullName evidence="2">Protein SCAI</fullName>
    </submittedName>
</protein>
<name>A0A6J1MTN7_BICAN</name>
<accession>A0A6J1MTN7</accession>
<keyword evidence="1" id="KW-1185">Reference proteome</keyword>
<dbReference type="RefSeq" id="XP_023933841.1">
    <property type="nucleotide sequence ID" value="XM_024078073.2"/>
</dbReference>